<evidence type="ECO:0000256" key="4">
    <source>
        <dbReference type="ARBA" id="ARBA00022576"/>
    </source>
</evidence>
<dbReference type="AlphaFoldDB" id="A0A5J6N4D6"/>
<feature type="domain" description="Aminotransferase class I/classII large" evidence="8">
    <location>
        <begin position="54"/>
        <end position="381"/>
    </location>
</feature>
<dbReference type="Pfam" id="PF00155">
    <property type="entry name" value="Aminotran_1_2"/>
    <property type="match status" value="1"/>
</dbReference>
<dbReference type="SUPFAM" id="SSF53383">
    <property type="entry name" value="PLP-dependent transferases"/>
    <property type="match status" value="1"/>
</dbReference>
<dbReference type="Gene3D" id="3.40.640.10">
    <property type="entry name" value="Type I PLP-dependent aspartate aminotransferase-like (Major domain)"/>
    <property type="match status" value="1"/>
</dbReference>
<dbReference type="GO" id="GO:0006520">
    <property type="term" value="P:amino acid metabolic process"/>
    <property type="evidence" value="ECO:0007669"/>
    <property type="project" value="InterPro"/>
</dbReference>
<protein>
    <recommendedName>
        <fullName evidence="3">aspartate transaminase</fullName>
        <ecNumber evidence="3">2.6.1.1</ecNumber>
    </recommendedName>
</protein>
<evidence type="ECO:0000256" key="2">
    <source>
        <dbReference type="ARBA" id="ARBA00007441"/>
    </source>
</evidence>
<keyword evidence="10" id="KW-1185">Reference proteome</keyword>
<evidence type="ECO:0000256" key="3">
    <source>
        <dbReference type="ARBA" id="ARBA00012753"/>
    </source>
</evidence>
<comment type="cofactor">
    <cofactor evidence="1">
        <name>pyridoxal 5'-phosphate</name>
        <dbReference type="ChEBI" id="CHEBI:597326"/>
    </cofactor>
</comment>
<keyword evidence="6" id="KW-0663">Pyridoxal phosphate</keyword>
<dbReference type="KEGG" id="hadh:FRZ61_48750"/>
<dbReference type="InterPro" id="IPR004839">
    <property type="entry name" value="Aminotransferase_I/II_large"/>
</dbReference>
<comment type="similarity">
    <text evidence="2">Belongs to the class-I pyridoxal-phosphate-dependent aminotransferase family.</text>
</comment>
<proteinExistence type="inferred from homology"/>
<name>A0A5J6N4D6_9PROT</name>
<keyword evidence="5 9" id="KW-0808">Transferase</keyword>
<dbReference type="NCBIfam" id="NF005732">
    <property type="entry name" value="PRK07550.1"/>
    <property type="match status" value="1"/>
</dbReference>
<dbReference type="PANTHER" id="PTHR46383">
    <property type="entry name" value="ASPARTATE AMINOTRANSFERASE"/>
    <property type="match status" value="1"/>
</dbReference>
<evidence type="ECO:0000313" key="10">
    <source>
        <dbReference type="Proteomes" id="UP000325797"/>
    </source>
</evidence>
<dbReference type="EMBL" id="CP042582">
    <property type="protein sequence ID" value="QEX24932.1"/>
    <property type="molecule type" value="Genomic_DNA"/>
</dbReference>
<evidence type="ECO:0000256" key="6">
    <source>
        <dbReference type="ARBA" id="ARBA00022898"/>
    </source>
</evidence>
<dbReference type="OrthoDB" id="9766084at2"/>
<dbReference type="EC" id="2.6.1.1" evidence="3"/>
<dbReference type="RefSeq" id="WP_151120213.1">
    <property type="nucleotide sequence ID" value="NZ_CP042582.1"/>
</dbReference>
<dbReference type="InterPro" id="IPR015421">
    <property type="entry name" value="PyrdxlP-dep_Trfase_major"/>
</dbReference>
<evidence type="ECO:0000259" key="8">
    <source>
        <dbReference type="Pfam" id="PF00155"/>
    </source>
</evidence>
<dbReference type="Proteomes" id="UP000325797">
    <property type="component" value="Chromosome"/>
</dbReference>
<dbReference type="InterPro" id="IPR015424">
    <property type="entry name" value="PyrdxlP-dep_Trfase"/>
</dbReference>
<dbReference type="InterPro" id="IPR050596">
    <property type="entry name" value="AspAT/PAT-like"/>
</dbReference>
<evidence type="ECO:0000256" key="1">
    <source>
        <dbReference type="ARBA" id="ARBA00001933"/>
    </source>
</evidence>
<evidence type="ECO:0000313" key="9">
    <source>
        <dbReference type="EMBL" id="QEX24932.1"/>
    </source>
</evidence>
<evidence type="ECO:0000256" key="5">
    <source>
        <dbReference type="ARBA" id="ARBA00022679"/>
    </source>
</evidence>
<evidence type="ECO:0000256" key="7">
    <source>
        <dbReference type="ARBA" id="ARBA00049185"/>
    </source>
</evidence>
<dbReference type="CDD" id="cd00609">
    <property type="entry name" value="AAT_like"/>
    <property type="match status" value="1"/>
</dbReference>
<comment type="catalytic activity">
    <reaction evidence="7">
        <text>L-aspartate + 2-oxoglutarate = oxaloacetate + L-glutamate</text>
        <dbReference type="Rhea" id="RHEA:21824"/>
        <dbReference type="ChEBI" id="CHEBI:16452"/>
        <dbReference type="ChEBI" id="CHEBI:16810"/>
        <dbReference type="ChEBI" id="CHEBI:29985"/>
        <dbReference type="ChEBI" id="CHEBI:29991"/>
        <dbReference type="EC" id="2.6.1.1"/>
    </reaction>
</comment>
<accession>A0A5J6N4D6</accession>
<keyword evidence="4 9" id="KW-0032">Aminotransferase</keyword>
<dbReference type="GO" id="GO:0004069">
    <property type="term" value="F:L-aspartate:2-oxoglutarate aminotransferase activity"/>
    <property type="evidence" value="ECO:0007669"/>
    <property type="project" value="UniProtKB-EC"/>
</dbReference>
<sequence length="392" mass="42487">MTYHINRLLAAVAAPPIAEAHGWIKGREFPADKPLIDVAQAVPGYPPPRELTDHLARIIGEPASARYTEIEGMPALRQALAADMGAFYGASIAAADTLIAAGCNQAFCLAVTALAGPGDEILLPLPYYFNHQMWLDMQGLKAVHLPFRPDRGGVPDPADAEKLIGPKARAIVLVTPNNPTGAIYPPETIKAFYDLAKRRGLALILDETYRDFLPRDGAPHDLFAEPDWRDTLVQLYSFSKVYCLTGYRVGSIIAGPALIAEIAKAMDTVAICAPRVGQLAALYGLEHLKGWRVGNTAMMRERLQALVQALKANDIGYELISAGAYFAYLRHPFKGRAAGEVARALAAEQNILALPGNMFGPGQEEFLRFAFANVPAETMPAIGRRLAQSHRP</sequence>
<reference evidence="9 10" key="1">
    <citation type="submission" date="2019-08" db="EMBL/GenBank/DDBJ databases">
        <title>Hyperibacter terrae gen. nov., sp. nov. and Hyperibacter viscosus sp. nov., two new members in the family Rhodospirillaceae isolated from the rhizosphere of Hypericum perforatum.</title>
        <authorList>
            <person name="Noviana Z."/>
        </authorList>
    </citation>
    <scope>NUCLEOTIDE SEQUENCE [LARGE SCALE GENOMIC DNA]</scope>
    <source>
        <strain evidence="9 10">R5959</strain>
    </source>
</reference>
<dbReference type="PANTHER" id="PTHR46383:SF1">
    <property type="entry name" value="ASPARTATE AMINOTRANSFERASE"/>
    <property type="match status" value="1"/>
</dbReference>
<gene>
    <name evidence="9" type="ORF">FRZ61_48750</name>
</gene>
<dbReference type="GO" id="GO:0030170">
    <property type="term" value="F:pyridoxal phosphate binding"/>
    <property type="evidence" value="ECO:0007669"/>
    <property type="project" value="InterPro"/>
</dbReference>
<organism evidence="9 10">
    <name type="scientific">Hypericibacter adhaerens</name>
    <dbReference type="NCBI Taxonomy" id="2602016"/>
    <lineage>
        <taxon>Bacteria</taxon>
        <taxon>Pseudomonadati</taxon>
        <taxon>Pseudomonadota</taxon>
        <taxon>Alphaproteobacteria</taxon>
        <taxon>Rhodospirillales</taxon>
        <taxon>Dongiaceae</taxon>
        <taxon>Hypericibacter</taxon>
    </lineage>
</organism>